<comment type="caution">
    <text evidence="1">The sequence shown here is derived from an EMBL/GenBank/DDBJ whole genome shotgun (WGS) entry which is preliminary data.</text>
</comment>
<dbReference type="Proteomes" id="UP001153069">
    <property type="component" value="Unassembled WGS sequence"/>
</dbReference>
<name>A0A9N8H241_9STRA</name>
<dbReference type="AlphaFoldDB" id="A0A9N8H241"/>
<organism evidence="1 2">
    <name type="scientific">Seminavis robusta</name>
    <dbReference type="NCBI Taxonomy" id="568900"/>
    <lineage>
        <taxon>Eukaryota</taxon>
        <taxon>Sar</taxon>
        <taxon>Stramenopiles</taxon>
        <taxon>Ochrophyta</taxon>
        <taxon>Bacillariophyta</taxon>
        <taxon>Bacillariophyceae</taxon>
        <taxon>Bacillariophycidae</taxon>
        <taxon>Naviculales</taxon>
        <taxon>Naviculaceae</taxon>
        <taxon>Seminavis</taxon>
    </lineage>
</organism>
<dbReference type="OrthoDB" id="118114at2759"/>
<keyword evidence="2" id="KW-1185">Reference proteome</keyword>
<evidence type="ECO:0000313" key="2">
    <source>
        <dbReference type="Proteomes" id="UP001153069"/>
    </source>
</evidence>
<dbReference type="EMBL" id="CAICTM010000012">
    <property type="protein sequence ID" value="CAB9496977.1"/>
    <property type="molecule type" value="Genomic_DNA"/>
</dbReference>
<evidence type="ECO:0000313" key="1">
    <source>
        <dbReference type="EMBL" id="CAB9496977.1"/>
    </source>
</evidence>
<reference evidence="1" key="1">
    <citation type="submission" date="2020-06" db="EMBL/GenBank/DDBJ databases">
        <authorList>
            <consortium name="Plant Systems Biology data submission"/>
        </authorList>
    </citation>
    <scope>NUCLEOTIDE SEQUENCE</scope>
    <source>
        <strain evidence="1">D6</strain>
    </source>
</reference>
<proteinExistence type="predicted"/>
<sequence>MSWLHKRTYTKAARFQPSALAGIQPHHVADYLKWRAYGTTDVDFKDLEQNPTCRSSTLEQDKKAISFYMPIKGATWNGTSGNPTKSDPVNEVVKEVKKAETQHRGKKSCATRDLTETEYRKVVHELYGKGSFESTIRTACMLKQQVHLITRTDDISKLKYSDYKPHPDFPFALSCKVHWSKNIRKNDNALTKSFLGRWIPTFVLCSDWRITWRRPSTTVWRRCIRNLLQLWQEDGCSADEVDIRGRWKARLSGRVVDAYISPEQPWIDARVAEKLCMGAPIAYKLHPDAKRVTTDWLIEHVVPRTHAFYDGVNDISLHLALPLLWAALDESWEERMEPPVRVRIQHASTSTKSSRWIREAAVARLVALRERTGQASTRQVANQSRQVTAMQTQQQVRTNEEILTRIIAQHNQLQQLIAQKVGPRQFGCCFERLVGDLAWRGADETQWKYLQDCCSASKDGNT</sequence>
<protein>
    <submittedName>
        <fullName evidence="1">Uncharacterized protein</fullName>
    </submittedName>
</protein>
<accession>A0A9N8H241</accession>
<gene>
    <name evidence="1" type="ORF">SEMRO_12_G009360.1</name>
</gene>